<gene>
    <name evidence="1" type="ORF">B0I21_106203</name>
</gene>
<keyword evidence="2" id="KW-1185">Reference proteome</keyword>
<accession>A0A4R7CYX1</accession>
<dbReference type="RefSeq" id="WP_208292345.1">
    <property type="nucleotide sequence ID" value="NZ_SNZV01000006.1"/>
</dbReference>
<evidence type="ECO:0000313" key="2">
    <source>
        <dbReference type="Proteomes" id="UP000294752"/>
    </source>
</evidence>
<dbReference type="EMBL" id="SNZV01000006">
    <property type="protein sequence ID" value="TDS12345.1"/>
    <property type="molecule type" value="Genomic_DNA"/>
</dbReference>
<dbReference type="AlphaFoldDB" id="A0A4R7CYX1"/>
<dbReference type="Proteomes" id="UP000294752">
    <property type="component" value="Unassembled WGS sequence"/>
</dbReference>
<organism evidence="1 2">
    <name type="scientific">Sphingobacterium paludis</name>
    <dbReference type="NCBI Taxonomy" id="1476465"/>
    <lineage>
        <taxon>Bacteria</taxon>
        <taxon>Pseudomonadati</taxon>
        <taxon>Bacteroidota</taxon>
        <taxon>Sphingobacteriia</taxon>
        <taxon>Sphingobacteriales</taxon>
        <taxon>Sphingobacteriaceae</taxon>
        <taxon>Sphingobacterium</taxon>
    </lineage>
</organism>
<name>A0A4R7CYX1_9SPHI</name>
<reference evidence="1 2" key="1">
    <citation type="submission" date="2019-03" db="EMBL/GenBank/DDBJ databases">
        <title>Genomic Encyclopedia of Type Strains, Phase III (KMG-III): the genomes of soil and plant-associated and newly described type strains.</title>
        <authorList>
            <person name="Whitman W."/>
        </authorList>
    </citation>
    <scope>NUCLEOTIDE SEQUENCE [LARGE SCALE GENOMIC DNA]</scope>
    <source>
        <strain evidence="1 2">CGMCC 1.12801</strain>
    </source>
</reference>
<proteinExistence type="predicted"/>
<protein>
    <submittedName>
        <fullName evidence="1">Uncharacterized protein</fullName>
    </submittedName>
</protein>
<evidence type="ECO:0000313" key="1">
    <source>
        <dbReference type="EMBL" id="TDS12345.1"/>
    </source>
</evidence>
<comment type="caution">
    <text evidence="1">The sequence shown here is derived from an EMBL/GenBank/DDBJ whole genome shotgun (WGS) entry which is preliminary data.</text>
</comment>
<sequence>MTKILSLFWEKFRERQSVNRSISFLIYDGFAVSPKHVLIISKLLQEDYFALSVAEKADFA</sequence>